<protein>
    <submittedName>
        <fullName evidence="2">Recombinase family protein</fullName>
    </submittedName>
</protein>
<dbReference type="EMBL" id="SSXH01000432">
    <property type="protein sequence ID" value="THJ70232.1"/>
    <property type="molecule type" value="Genomic_DNA"/>
</dbReference>
<evidence type="ECO:0000259" key="1">
    <source>
        <dbReference type="Pfam" id="PF13408"/>
    </source>
</evidence>
<evidence type="ECO:0000313" key="2">
    <source>
        <dbReference type="EMBL" id="THJ70232.1"/>
    </source>
</evidence>
<organism evidence="2 3">
    <name type="scientific">Candidatus Frankia alpina</name>
    <dbReference type="NCBI Taxonomy" id="2699483"/>
    <lineage>
        <taxon>Bacteria</taxon>
        <taxon>Bacillati</taxon>
        <taxon>Actinomycetota</taxon>
        <taxon>Actinomycetes</taxon>
        <taxon>Frankiales</taxon>
        <taxon>Frankiaceae</taxon>
        <taxon>Frankia</taxon>
    </lineage>
</organism>
<sequence>AATGRTYLLSGILRCGLCKGRMSGRPRSGVPRYVCPNMPGGKTCGRVATNAARTDDHVRDLVLVALEDPGFVDRLHAIAEVDPEVRRAVVQDERRLEELAVEWADGEISRAEWKTARERIESRLTTNRRRLTRVAAARSLEGMTGSYDELLAEWDRRNDAQRRAVVTATLIKVVVKPADPRRRWDPDRFDPEWRV</sequence>
<feature type="non-terminal residue" evidence="2">
    <location>
        <position position="1"/>
    </location>
</feature>
<proteinExistence type="predicted"/>
<feature type="domain" description="Recombinase zinc beta ribbon" evidence="1">
    <location>
        <begin position="8"/>
        <end position="60"/>
    </location>
</feature>
<dbReference type="AlphaFoldDB" id="A0A4S5EEN4"/>
<dbReference type="InterPro" id="IPR025827">
    <property type="entry name" value="Zn_ribbon_recom_dom"/>
</dbReference>
<accession>A0A4S5EEN4</accession>
<reference evidence="2 3" key="1">
    <citation type="submission" date="2019-04" db="EMBL/GenBank/DDBJ databases">
        <title>Draft genome sequences for three unisolated Alnus-infective Frankia Sp+ strains, AgTrS, AiOr and AvVan, the first sequenced Frankia strains able to sporulate in-planta.</title>
        <authorList>
            <person name="Bethencourt L."/>
            <person name="Vautrin F."/>
            <person name="Taib N."/>
            <person name="Dubost A."/>
            <person name="Castro-Garcia L."/>
            <person name="Imbaud O."/>
            <person name="Abrouk D."/>
            <person name="Fournier P."/>
            <person name="Briolay J."/>
            <person name="Nguyen A."/>
            <person name="Normand P."/>
            <person name="Fernandez M.P."/>
            <person name="Brochier-Armanet C."/>
            <person name="Herrera-Belaroussi A."/>
        </authorList>
    </citation>
    <scope>NUCLEOTIDE SEQUENCE [LARGE SCALE GENOMIC DNA]</scope>
    <source>
        <strain evidence="2 3">AvVan</strain>
    </source>
</reference>
<dbReference type="Proteomes" id="UP000305282">
    <property type="component" value="Unassembled WGS sequence"/>
</dbReference>
<evidence type="ECO:0000313" key="3">
    <source>
        <dbReference type="Proteomes" id="UP000305282"/>
    </source>
</evidence>
<keyword evidence="3" id="KW-1185">Reference proteome</keyword>
<comment type="caution">
    <text evidence="2">The sequence shown here is derived from an EMBL/GenBank/DDBJ whole genome shotgun (WGS) entry which is preliminary data.</text>
</comment>
<gene>
    <name evidence="2" type="ORF">E7Y31_15890</name>
</gene>
<name>A0A4S5EEN4_9ACTN</name>
<dbReference type="Pfam" id="PF13408">
    <property type="entry name" value="Zn_ribbon_recom"/>
    <property type="match status" value="1"/>
</dbReference>